<sequence>MNKLARIIIIVGAVIIVSLLIMIPILSKMVTKSIQEHLNNGMEQIRSHISESDDNFGIQQIEYSPFECSGISDYECRSQFITLYTNDETAHDSEHHGYVKFSDISLKSRDVSDKNTFSFNVSTSISYPSIDTFFGDSNSNSVIAFLNHSADALLPNTLRCQQNYSHHTLDTQDSKIVTANNACQLESEIFNTKIEIKNLFSPNIDKPHILGVIYAIVMAINGDTSNPQLQPQNIPHELDSIAITLESKKTFKDFLKSNTKFTDQQKEVLQQQFDGNITFVYLSAPIFLSKFFGNQGKEIAKAFGDIMQGKKKKLSLSFILKDAPKFQPLQTFQNMDTLQWLRYLGENYVITLNTED</sequence>
<dbReference type="AlphaFoldDB" id="A0A3D8J823"/>
<protein>
    <recommendedName>
        <fullName evidence="4">Transmembrane protein</fullName>
    </recommendedName>
</protein>
<reference evidence="2 3" key="1">
    <citation type="submission" date="2018-04" db="EMBL/GenBank/DDBJ databases">
        <title>Novel Campyloabacter and Helicobacter Species and Strains.</title>
        <authorList>
            <person name="Mannion A.J."/>
            <person name="Shen Z."/>
            <person name="Fox J.G."/>
        </authorList>
    </citation>
    <scope>NUCLEOTIDE SEQUENCE [LARGE SCALE GENOMIC DNA]</scope>
    <source>
        <strain evidence="2 3">MIT 97-5075</strain>
    </source>
</reference>
<accession>A0A3D8J823</accession>
<feature type="transmembrane region" description="Helical" evidence="1">
    <location>
        <begin position="7"/>
        <end position="26"/>
    </location>
</feature>
<comment type="caution">
    <text evidence="2">The sequence shown here is derived from an EMBL/GenBank/DDBJ whole genome shotgun (WGS) entry which is preliminary data.</text>
</comment>
<dbReference type="EMBL" id="NXLW01000001">
    <property type="protein sequence ID" value="RDU73647.1"/>
    <property type="molecule type" value="Genomic_DNA"/>
</dbReference>
<dbReference type="RefSeq" id="WP_104763702.1">
    <property type="nucleotide sequence ID" value="NZ_FZPM01000030.1"/>
</dbReference>
<evidence type="ECO:0000313" key="3">
    <source>
        <dbReference type="Proteomes" id="UP000256424"/>
    </source>
</evidence>
<proteinExistence type="predicted"/>
<evidence type="ECO:0000256" key="1">
    <source>
        <dbReference type="SAM" id="Phobius"/>
    </source>
</evidence>
<keyword evidence="1" id="KW-0472">Membrane</keyword>
<organism evidence="2 3">
    <name type="scientific">Helicobacter aurati</name>
    <dbReference type="NCBI Taxonomy" id="137778"/>
    <lineage>
        <taxon>Bacteria</taxon>
        <taxon>Pseudomonadati</taxon>
        <taxon>Campylobacterota</taxon>
        <taxon>Epsilonproteobacteria</taxon>
        <taxon>Campylobacterales</taxon>
        <taxon>Helicobacteraceae</taxon>
        <taxon>Helicobacter</taxon>
    </lineage>
</organism>
<evidence type="ECO:0008006" key="4">
    <source>
        <dbReference type="Google" id="ProtNLM"/>
    </source>
</evidence>
<dbReference type="OrthoDB" id="5319107at2"/>
<evidence type="ECO:0000313" key="2">
    <source>
        <dbReference type="EMBL" id="RDU73647.1"/>
    </source>
</evidence>
<keyword evidence="1" id="KW-1133">Transmembrane helix</keyword>
<gene>
    <name evidence="2" type="ORF">CQA66_00170</name>
</gene>
<keyword evidence="1" id="KW-0812">Transmembrane</keyword>
<dbReference type="Proteomes" id="UP000256424">
    <property type="component" value="Unassembled WGS sequence"/>
</dbReference>
<name>A0A3D8J823_9HELI</name>
<keyword evidence="3" id="KW-1185">Reference proteome</keyword>